<evidence type="ECO:0000256" key="7">
    <source>
        <dbReference type="ARBA" id="ARBA00022889"/>
    </source>
</evidence>
<dbReference type="PANTHER" id="PTHR24028">
    <property type="entry name" value="CADHERIN-87A"/>
    <property type="match status" value="1"/>
</dbReference>
<feature type="domain" description="Cadherin" evidence="12">
    <location>
        <begin position="25"/>
        <end position="95"/>
    </location>
</feature>
<dbReference type="SMART" id="SM00112">
    <property type="entry name" value="CA"/>
    <property type="match status" value="4"/>
</dbReference>
<evidence type="ECO:0000259" key="12">
    <source>
        <dbReference type="PROSITE" id="PS50268"/>
    </source>
</evidence>
<dbReference type="EMBL" id="BEZZ01000269">
    <property type="protein sequence ID" value="GCC29850.1"/>
    <property type="molecule type" value="Genomic_DNA"/>
</dbReference>
<evidence type="ECO:0000256" key="3">
    <source>
        <dbReference type="ARBA" id="ARBA00022692"/>
    </source>
</evidence>
<evidence type="ECO:0000256" key="1">
    <source>
        <dbReference type="ARBA" id="ARBA00003436"/>
    </source>
</evidence>
<dbReference type="FunFam" id="2.60.40.60:FF:000002">
    <property type="entry name" value="Protocadherin alpha 2"/>
    <property type="match status" value="1"/>
</dbReference>
<dbReference type="InterPro" id="IPR002126">
    <property type="entry name" value="Cadherin-like_dom"/>
</dbReference>
<evidence type="ECO:0000256" key="11">
    <source>
        <dbReference type="PROSITE-ProRule" id="PRU00043"/>
    </source>
</evidence>
<dbReference type="GO" id="GO:0005886">
    <property type="term" value="C:plasma membrane"/>
    <property type="evidence" value="ECO:0007669"/>
    <property type="project" value="InterPro"/>
</dbReference>
<dbReference type="FunFam" id="2.60.40.60:FF:000006">
    <property type="entry name" value="Protocadherin alpha 2"/>
    <property type="match status" value="1"/>
</dbReference>
<dbReference type="CDD" id="cd11304">
    <property type="entry name" value="Cadherin_repeat"/>
    <property type="match status" value="5"/>
</dbReference>
<dbReference type="GO" id="GO:0007156">
    <property type="term" value="P:homophilic cell adhesion via plasma membrane adhesion molecules"/>
    <property type="evidence" value="ECO:0007669"/>
    <property type="project" value="InterPro"/>
</dbReference>
<keyword evidence="5" id="KW-0677">Repeat</keyword>
<evidence type="ECO:0000256" key="8">
    <source>
        <dbReference type="ARBA" id="ARBA00022989"/>
    </source>
</evidence>
<dbReference type="InterPro" id="IPR050174">
    <property type="entry name" value="Protocadherin/Cadherin-CA"/>
</dbReference>
<dbReference type="PROSITE" id="PS50268">
    <property type="entry name" value="CADHERIN_2"/>
    <property type="match status" value="4"/>
</dbReference>
<dbReference type="Proteomes" id="UP000287033">
    <property type="component" value="Unassembled WGS sequence"/>
</dbReference>
<name>A0A401SHM5_CHIPU</name>
<protein>
    <recommendedName>
        <fullName evidence="12">Cadherin domain-containing protein</fullName>
    </recommendedName>
</protein>
<dbReference type="Pfam" id="PF08266">
    <property type="entry name" value="Cadherin_2"/>
    <property type="match status" value="1"/>
</dbReference>
<dbReference type="PANTHER" id="PTHR24028:SF331">
    <property type="entry name" value="PROTOCADHERIN GAMMA SUBFAMILY C, 4"/>
    <property type="match status" value="1"/>
</dbReference>
<dbReference type="PROSITE" id="PS00232">
    <property type="entry name" value="CADHERIN_1"/>
    <property type="match status" value="2"/>
</dbReference>
<dbReference type="PRINTS" id="PR00205">
    <property type="entry name" value="CADHERIN"/>
</dbReference>
<dbReference type="SUPFAM" id="SSF49313">
    <property type="entry name" value="Cadherin-like"/>
    <property type="match status" value="5"/>
</dbReference>
<dbReference type="AlphaFoldDB" id="A0A401SHM5"/>
<dbReference type="InterPro" id="IPR020894">
    <property type="entry name" value="Cadherin_CS"/>
</dbReference>
<feature type="domain" description="Cadherin" evidence="12">
    <location>
        <begin position="205"/>
        <end position="312"/>
    </location>
</feature>
<comment type="function">
    <text evidence="1">Potential calcium-dependent cell-adhesion protein. May be involved in the establishment and maintenance of specific neuronal connections in the brain.</text>
</comment>
<comment type="caution">
    <text evidence="13">The sequence shown here is derived from an EMBL/GenBank/DDBJ whole genome shotgun (WGS) entry which is preliminary data.</text>
</comment>
<dbReference type="Pfam" id="PF00028">
    <property type="entry name" value="Cadherin"/>
    <property type="match status" value="3"/>
</dbReference>
<dbReference type="GO" id="GO:0005509">
    <property type="term" value="F:calcium ion binding"/>
    <property type="evidence" value="ECO:0007669"/>
    <property type="project" value="UniProtKB-UniRule"/>
</dbReference>
<dbReference type="FunFam" id="2.60.40.60:FF:000018">
    <property type="entry name" value="Protocadherin gamma c3"/>
    <property type="match status" value="1"/>
</dbReference>
<keyword evidence="6 11" id="KW-0106">Calcium</keyword>
<keyword evidence="8" id="KW-1133">Transmembrane helix</keyword>
<keyword evidence="4" id="KW-0732">Signal</keyword>
<evidence type="ECO:0000256" key="9">
    <source>
        <dbReference type="ARBA" id="ARBA00023136"/>
    </source>
</evidence>
<evidence type="ECO:0000313" key="14">
    <source>
        <dbReference type="Proteomes" id="UP000287033"/>
    </source>
</evidence>
<evidence type="ECO:0000256" key="2">
    <source>
        <dbReference type="ARBA" id="ARBA00004167"/>
    </source>
</evidence>
<evidence type="ECO:0000256" key="4">
    <source>
        <dbReference type="ARBA" id="ARBA00022729"/>
    </source>
</evidence>
<dbReference type="OrthoDB" id="6252479at2759"/>
<keyword evidence="9" id="KW-0472">Membrane</keyword>
<proteinExistence type="predicted"/>
<comment type="subcellular location">
    <subcellularLocation>
        <location evidence="2">Membrane</location>
        <topology evidence="2">Single-pass membrane protein</topology>
    </subcellularLocation>
</comment>
<gene>
    <name evidence="13" type="ORF">chiPu_0008293</name>
</gene>
<keyword evidence="7" id="KW-0130">Cell adhesion</keyword>
<dbReference type="OMA" id="SQTINMA"/>
<evidence type="ECO:0000256" key="6">
    <source>
        <dbReference type="ARBA" id="ARBA00022837"/>
    </source>
</evidence>
<dbReference type="InterPro" id="IPR013164">
    <property type="entry name" value="Cadherin_N"/>
</dbReference>
<evidence type="ECO:0000256" key="10">
    <source>
        <dbReference type="ARBA" id="ARBA00023180"/>
    </source>
</evidence>
<evidence type="ECO:0000256" key="5">
    <source>
        <dbReference type="ARBA" id="ARBA00022737"/>
    </source>
</evidence>
<dbReference type="InterPro" id="IPR015919">
    <property type="entry name" value="Cadherin-like_sf"/>
</dbReference>
<dbReference type="FunFam" id="2.60.40.60:FF:000129">
    <property type="entry name" value="protocadherin alpha-C2 isoform X1"/>
    <property type="match status" value="1"/>
</dbReference>
<dbReference type="Gene3D" id="2.60.40.60">
    <property type="entry name" value="Cadherins"/>
    <property type="match status" value="5"/>
</dbReference>
<organism evidence="13 14">
    <name type="scientific">Chiloscyllium punctatum</name>
    <name type="common">Brownbanded bambooshark</name>
    <name type="synonym">Hemiscyllium punctatum</name>
    <dbReference type="NCBI Taxonomy" id="137246"/>
    <lineage>
        <taxon>Eukaryota</taxon>
        <taxon>Metazoa</taxon>
        <taxon>Chordata</taxon>
        <taxon>Craniata</taxon>
        <taxon>Vertebrata</taxon>
        <taxon>Chondrichthyes</taxon>
        <taxon>Elasmobranchii</taxon>
        <taxon>Galeomorphii</taxon>
        <taxon>Galeoidea</taxon>
        <taxon>Orectolobiformes</taxon>
        <taxon>Hemiscylliidae</taxon>
        <taxon>Chiloscyllium</taxon>
    </lineage>
</organism>
<keyword evidence="3" id="KW-0812">Transmembrane</keyword>
<dbReference type="STRING" id="137246.A0A401SHM5"/>
<evidence type="ECO:0000313" key="13">
    <source>
        <dbReference type="EMBL" id="GCC29850.1"/>
    </source>
</evidence>
<feature type="domain" description="Cadherin" evidence="12">
    <location>
        <begin position="96"/>
        <end position="204"/>
    </location>
</feature>
<reference evidence="13 14" key="1">
    <citation type="journal article" date="2018" name="Nat. Ecol. Evol.">
        <title>Shark genomes provide insights into elasmobranch evolution and the origin of vertebrates.</title>
        <authorList>
            <person name="Hara Y"/>
            <person name="Yamaguchi K"/>
            <person name="Onimaru K"/>
            <person name="Kadota M"/>
            <person name="Koyanagi M"/>
            <person name="Keeley SD"/>
            <person name="Tatsumi K"/>
            <person name="Tanaka K"/>
            <person name="Motone F"/>
            <person name="Kageyama Y"/>
            <person name="Nozu R"/>
            <person name="Adachi N"/>
            <person name="Nishimura O"/>
            <person name="Nakagawa R"/>
            <person name="Tanegashima C"/>
            <person name="Kiyatake I"/>
            <person name="Matsumoto R"/>
            <person name="Murakumo K"/>
            <person name="Nishida K"/>
            <person name="Terakita A"/>
            <person name="Kuratani S"/>
            <person name="Sato K"/>
            <person name="Hyodo S Kuraku.S."/>
        </authorList>
    </citation>
    <scope>NUCLEOTIDE SEQUENCE [LARGE SCALE GENOMIC DNA]</scope>
</reference>
<sequence>MERGAFVGNIAEDLGLSTGEMSFRKFRLVSDDGRRVFKVNMGNGALVVNERIDREILCGRSAICSVSQDVEIDNPLEMHRVDVEILDINDNSPRFPKMRYTLQISEVTAAGARFPLESAQDADVGTNAVSSYEISTNKHFSLKTRTRSDGTKIAELMLENPLDREQLSMFHLILTAIDGGTPRRSSTAEMVITVLDVNDNAPVFDHQIYRVNALENLPENTLIITLNAVDLDQGTNGEVKYYLSSHVSQRVRELFSLNLATGQIRVQGSLDYEEEKVYQFDVEAVDSGTPALVGLAEVIVELVDVNDNGPEFKISSFFIEVSEDAASGTVIAKISATDRDSGENGQVRCQLSQNIPFKLQKSLNRQYNLIVSDTLNREISPYYNISVSAWDAGSPPLSTNKTIHISVSDINDNAPQFTQALYNVFLMENNAPGTSISDVTAFDPDMGKNSAVSRKRKPRLYRKFVTNHIHKSSKYDQL</sequence>
<accession>A0A401SHM5</accession>
<keyword evidence="10" id="KW-0325">Glycoprotein</keyword>
<keyword evidence="14" id="KW-1185">Reference proteome</keyword>
<feature type="domain" description="Cadherin" evidence="12">
    <location>
        <begin position="313"/>
        <end position="417"/>
    </location>
</feature>